<protein>
    <submittedName>
        <fullName evidence="1">Uncharacterized protein</fullName>
    </submittedName>
</protein>
<gene>
    <name evidence="1" type="ORF">SLEP1_g41814</name>
</gene>
<organism evidence="1 2">
    <name type="scientific">Rubroshorea leprosula</name>
    <dbReference type="NCBI Taxonomy" id="152421"/>
    <lineage>
        <taxon>Eukaryota</taxon>
        <taxon>Viridiplantae</taxon>
        <taxon>Streptophyta</taxon>
        <taxon>Embryophyta</taxon>
        <taxon>Tracheophyta</taxon>
        <taxon>Spermatophyta</taxon>
        <taxon>Magnoliopsida</taxon>
        <taxon>eudicotyledons</taxon>
        <taxon>Gunneridae</taxon>
        <taxon>Pentapetalae</taxon>
        <taxon>rosids</taxon>
        <taxon>malvids</taxon>
        <taxon>Malvales</taxon>
        <taxon>Dipterocarpaceae</taxon>
        <taxon>Rubroshorea</taxon>
    </lineage>
</organism>
<keyword evidence="2" id="KW-1185">Reference proteome</keyword>
<evidence type="ECO:0000313" key="1">
    <source>
        <dbReference type="EMBL" id="GKV33290.1"/>
    </source>
</evidence>
<sequence length="47" mass="5494">MLIRWERLPQYSSAQELGRISVAPCAPRELVLFNIIQADFKRKPSHQ</sequence>
<dbReference type="AlphaFoldDB" id="A0AAV5L7X0"/>
<dbReference type="EMBL" id="BPVZ01000100">
    <property type="protein sequence ID" value="GKV33290.1"/>
    <property type="molecule type" value="Genomic_DNA"/>
</dbReference>
<comment type="caution">
    <text evidence="1">The sequence shown here is derived from an EMBL/GenBank/DDBJ whole genome shotgun (WGS) entry which is preliminary data.</text>
</comment>
<name>A0AAV5L7X0_9ROSI</name>
<proteinExistence type="predicted"/>
<dbReference type="Proteomes" id="UP001054252">
    <property type="component" value="Unassembled WGS sequence"/>
</dbReference>
<reference evidence="1 2" key="1">
    <citation type="journal article" date="2021" name="Commun. Biol.">
        <title>The genome of Shorea leprosula (Dipterocarpaceae) highlights the ecological relevance of drought in aseasonal tropical rainforests.</title>
        <authorList>
            <person name="Ng K.K.S."/>
            <person name="Kobayashi M.J."/>
            <person name="Fawcett J.A."/>
            <person name="Hatakeyama M."/>
            <person name="Paape T."/>
            <person name="Ng C.H."/>
            <person name="Ang C.C."/>
            <person name="Tnah L.H."/>
            <person name="Lee C.T."/>
            <person name="Nishiyama T."/>
            <person name="Sese J."/>
            <person name="O'Brien M.J."/>
            <person name="Copetti D."/>
            <person name="Mohd Noor M.I."/>
            <person name="Ong R.C."/>
            <person name="Putra M."/>
            <person name="Sireger I.Z."/>
            <person name="Indrioko S."/>
            <person name="Kosugi Y."/>
            <person name="Izuno A."/>
            <person name="Isagi Y."/>
            <person name="Lee S.L."/>
            <person name="Shimizu K.K."/>
        </authorList>
    </citation>
    <scope>NUCLEOTIDE SEQUENCE [LARGE SCALE GENOMIC DNA]</scope>
    <source>
        <strain evidence="1">214</strain>
    </source>
</reference>
<accession>A0AAV5L7X0</accession>
<evidence type="ECO:0000313" key="2">
    <source>
        <dbReference type="Proteomes" id="UP001054252"/>
    </source>
</evidence>